<accession>A0A8H5BT56</accession>
<dbReference type="PROSITE" id="PS50012">
    <property type="entry name" value="RCC1_3"/>
    <property type="match status" value="4"/>
</dbReference>
<dbReference type="PANTHER" id="PTHR45982:SF3">
    <property type="entry name" value="F-BOX PROTEIN POF9"/>
    <property type="match status" value="1"/>
</dbReference>
<dbReference type="InterPro" id="IPR001810">
    <property type="entry name" value="F-box_dom"/>
</dbReference>
<dbReference type="InterPro" id="IPR000408">
    <property type="entry name" value="Reg_chr_condens"/>
</dbReference>
<dbReference type="Gene3D" id="1.20.1280.50">
    <property type="match status" value="1"/>
</dbReference>
<evidence type="ECO:0000256" key="1">
    <source>
        <dbReference type="PROSITE-ProRule" id="PRU00235"/>
    </source>
</evidence>
<dbReference type="PANTHER" id="PTHR45982">
    <property type="entry name" value="REGULATOR OF CHROMOSOME CONDENSATION"/>
    <property type="match status" value="1"/>
</dbReference>
<comment type="caution">
    <text evidence="3">The sequence shown here is derived from an EMBL/GenBank/DDBJ whole genome shotgun (WGS) entry which is preliminary data.</text>
</comment>
<dbReference type="Pfam" id="PF13540">
    <property type="entry name" value="RCC1_2"/>
    <property type="match status" value="1"/>
</dbReference>
<dbReference type="PRINTS" id="PR00633">
    <property type="entry name" value="RCCNDNSATION"/>
</dbReference>
<dbReference type="GO" id="GO:0005085">
    <property type="term" value="F:guanyl-nucleotide exchange factor activity"/>
    <property type="evidence" value="ECO:0007669"/>
    <property type="project" value="TreeGrafter"/>
</dbReference>
<gene>
    <name evidence="3" type="ORF">D9619_003928</name>
</gene>
<dbReference type="EMBL" id="JAACJJ010000014">
    <property type="protein sequence ID" value="KAF5327877.1"/>
    <property type="molecule type" value="Genomic_DNA"/>
</dbReference>
<dbReference type="InterPro" id="IPR036047">
    <property type="entry name" value="F-box-like_dom_sf"/>
</dbReference>
<evidence type="ECO:0000259" key="2">
    <source>
        <dbReference type="Pfam" id="PF12937"/>
    </source>
</evidence>
<evidence type="ECO:0000313" key="4">
    <source>
        <dbReference type="Proteomes" id="UP000567179"/>
    </source>
</evidence>
<dbReference type="AlphaFoldDB" id="A0A8H5BT56"/>
<feature type="repeat" description="RCC1" evidence="1">
    <location>
        <begin position="444"/>
        <end position="524"/>
    </location>
</feature>
<feature type="domain" description="F-box" evidence="2">
    <location>
        <begin position="17"/>
        <end position="54"/>
    </location>
</feature>
<feature type="repeat" description="RCC1" evidence="1">
    <location>
        <begin position="137"/>
        <end position="192"/>
    </location>
</feature>
<dbReference type="SUPFAM" id="SSF50985">
    <property type="entry name" value="RCC1/BLIP-II"/>
    <property type="match status" value="2"/>
</dbReference>
<protein>
    <recommendedName>
        <fullName evidence="2">F-box domain-containing protein</fullName>
    </recommendedName>
</protein>
<evidence type="ECO:0000313" key="3">
    <source>
        <dbReference type="EMBL" id="KAF5327877.1"/>
    </source>
</evidence>
<reference evidence="3 4" key="1">
    <citation type="journal article" date="2020" name="ISME J.">
        <title>Uncovering the hidden diversity of litter-decomposition mechanisms in mushroom-forming fungi.</title>
        <authorList>
            <person name="Floudas D."/>
            <person name="Bentzer J."/>
            <person name="Ahren D."/>
            <person name="Johansson T."/>
            <person name="Persson P."/>
            <person name="Tunlid A."/>
        </authorList>
    </citation>
    <scope>NUCLEOTIDE SEQUENCE [LARGE SCALE GENOMIC DNA]</scope>
    <source>
        <strain evidence="3 4">CBS 101986</strain>
    </source>
</reference>
<feature type="repeat" description="RCC1" evidence="1">
    <location>
        <begin position="81"/>
        <end position="136"/>
    </location>
</feature>
<dbReference type="Proteomes" id="UP000567179">
    <property type="component" value="Unassembled WGS sequence"/>
</dbReference>
<dbReference type="Gene3D" id="2.130.10.30">
    <property type="entry name" value="Regulator of chromosome condensation 1/beta-lactamase-inhibitor protein II"/>
    <property type="match status" value="2"/>
</dbReference>
<organism evidence="3 4">
    <name type="scientific">Psilocybe cf. subviscida</name>
    <dbReference type="NCBI Taxonomy" id="2480587"/>
    <lineage>
        <taxon>Eukaryota</taxon>
        <taxon>Fungi</taxon>
        <taxon>Dikarya</taxon>
        <taxon>Basidiomycota</taxon>
        <taxon>Agaricomycotina</taxon>
        <taxon>Agaricomycetes</taxon>
        <taxon>Agaricomycetidae</taxon>
        <taxon>Agaricales</taxon>
        <taxon>Agaricineae</taxon>
        <taxon>Strophariaceae</taxon>
        <taxon>Psilocybe</taxon>
    </lineage>
</organism>
<feature type="repeat" description="RCC1" evidence="1">
    <location>
        <begin position="392"/>
        <end position="443"/>
    </location>
</feature>
<keyword evidence="4" id="KW-1185">Reference proteome</keyword>
<dbReference type="InterPro" id="IPR009091">
    <property type="entry name" value="RCC1/BLIP-II"/>
</dbReference>
<proteinExistence type="predicted"/>
<name>A0A8H5BT56_9AGAR</name>
<dbReference type="SUPFAM" id="SSF81383">
    <property type="entry name" value="F-box domain"/>
    <property type="match status" value="1"/>
</dbReference>
<dbReference type="InterPro" id="IPR051553">
    <property type="entry name" value="Ran_GTPase-activating"/>
</dbReference>
<sequence>MAEGKSLPLMALPVKTLLHDILPNLRPQDVVNLAQCNRFFAGLCNDNGLWKHLLKRDYNFTGEDTARTSDWKLIYRGMYRPKVFVWGEVNHGRLGLEKIPSSTVYGVPYPVQLQMRGIRIVNLVAGGMSFHALDSSGNVHVWGTLNGEMYGSDSQGFCQSGRRARTPHQLDLPAPICSISCGRLHSSCLDRNGSVWTFTNWGRPFRLASPVLRDAEFAPKQVECGWTFSSFLTEPGRVFVWWPSAGHMGEIVARRMRQMDGQGKMVQASGQQIIPCVPWDMEKLPVMLPLIPSLPGLRETGDISHPDGTRLIQIAAFDHHIIGLTNRGHVLKFGPMYNENEVSNGRWEYLPNFSEVERIREHPVFQEPGDGKKVAAPEAMQITHISANFERFVAYSTGASSVVLIGDVGTTVHSQPKIIPELQYRSVISVVLGDYHSAAVTADGRLLSWGSFSKGALGLGHPSFLKPGTAGGFSTERDSRMRREPPAVTVPTEVRFDNQIGSARKWYCISATAAGWHTGALVVDLESENKAENLEDLETDNIDSQTFARPFGSDHFLSTWWED</sequence>
<dbReference type="Pfam" id="PF12937">
    <property type="entry name" value="F-box-like"/>
    <property type="match status" value="1"/>
</dbReference>
<dbReference type="GO" id="GO:0005737">
    <property type="term" value="C:cytoplasm"/>
    <property type="evidence" value="ECO:0007669"/>
    <property type="project" value="TreeGrafter"/>
</dbReference>
<dbReference type="OrthoDB" id="61110at2759"/>